<dbReference type="GO" id="GO:0016705">
    <property type="term" value="F:oxidoreductase activity, acting on paired donors, with incorporation or reduction of molecular oxygen"/>
    <property type="evidence" value="ECO:0007669"/>
    <property type="project" value="InterPro"/>
</dbReference>
<dbReference type="SUPFAM" id="SSF51905">
    <property type="entry name" value="FAD/NAD(P)-binding domain"/>
    <property type="match status" value="1"/>
</dbReference>
<dbReference type="GO" id="GO:0071949">
    <property type="term" value="F:FAD binding"/>
    <property type="evidence" value="ECO:0007669"/>
    <property type="project" value="InterPro"/>
</dbReference>
<keyword evidence="5" id="KW-0274">FAD</keyword>
<reference evidence="9 10" key="1">
    <citation type="submission" date="2018-04" db="EMBL/GenBank/DDBJ databases">
        <title>Methylobacterium sp. PR1016A genome.</title>
        <authorList>
            <person name="Park W."/>
        </authorList>
    </citation>
    <scope>NUCLEOTIDE SEQUENCE [LARGE SCALE GENOMIC DNA]</scope>
    <source>
        <strain evidence="9 10">PR1016A</strain>
    </source>
</reference>
<evidence type="ECO:0000256" key="5">
    <source>
        <dbReference type="ARBA" id="ARBA00022827"/>
    </source>
</evidence>
<evidence type="ECO:0000256" key="4">
    <source>
        <dbReference type="ARBA" id="ARBA00022630"/>
    </source>
</evidence>
<protein>
    <submittedName>
        <fullName evidence="9">UbiH/UbiF family hydroxylase</fullName>
    </submittedName>
</protein>
<dbReference type="PANTHER" id="PTHR43876:SF7">
    <property type="entry name" value="UBIQUINONE BIOSYNTHESIS MONOOXYGENASE COQ6, MITOCHONDRIAL"/>
    <property type="match status" value="1"/>
</dbReference>
<dbReference type="Pfam" id="PF01494">
    <property type="entry name" value="FAD_binding_3"/>
    <property type="match status" value="1"/>
</dbReference>
<sequence>MLLVCGRDHRCGPAIGNGRDGTAALQAPDLRTDHARTRFVSQTADPNPADAHPEEPLYDVAVVGAGAVGLAAALALARDGLRTALVGRHAPVADGRTVALLDGSVRLLRALGAWEALEPQAAPLAEMHLIDDTGSLFRPPPARFVAREIGLDAFGWNIENARLVEALRARARAIPDLTLVERDAAGRTLAEDCAVLALEGGGHVAARLVVAADGGGSPLREAAGLTVRRWTYPQKALTTILAHTRDHREVSTEFHTREGPFTLVPLPGGRRSSLVWVSAEARAERLAALDDAALAAAIERQAQSMLGAMRIDGPRGLVPMRGLSVPRPVGPRLALVGEAAHVFPPIGAQGLNLGLRDAAALRDAVAGARDAGAESVLSGFARSRALDARLRTGAVDTLNRSLLTAFLPSDLARGAGLLALSTIAPLRRLVMREGITPRLGTPTLMRG</sequence>
<name>A0A2R4WNB0_9HYPH</name>
<dbReference type="OrthoDB" id="9796623at2"/>
<dbReference type="KEGG" id="mee:DA075_20730"/>
<dbReference type="EMBL" id="CP028843">
    <property type="protein sequence ID" value="AWB23031.1"/>
    <property type="molecule type" value="Genomic_DNA"/>
</dbReference>
<comment type="similarity">
    <text evidence="3">Belongs to the UbiH/COQ6 family.</text>
</comment>
<dbReference type="NCBIfam" id="NF005691">
    <property type="entry name" value="PRK07494.1"/>
    <property type="match status" value="1"/>
</dbReference>
<keyword evidence="10" id="KW-1185">Reference proteome</keyword>
<dbReference type="Proteomes" id="UP000244755">
    <property type="component" value="Chromosome 1"/>
</dbReference>
<organism evidence="9 10">
    <name type="scientific">Methylobacterium currus</name>
    <dbReference type="NCBI Taxonomy" id="2051553"/>
    <lineage>
        <taxon>Bacteria</taxon>
        <taxon>Pseudomonadati</taxon>
        <taxon>Pseudomonadota</taxon>
        <taxon>Alphaproteobacteria</taxon>
        <taxon>Hyphomicrobiales</taxon>
        <taxon>Methylobacteriaceae</taxon>
        <taxon>Methylobacterium</taxon>
    </lineage>
</organism>
<comment type="cofactor">
    <cofactor evidence="1">
        <name>FAD</name>
        <dbReference type="ChEBI" id="CHEBI:57692"/>
    </cofactor>
</comment>
<dbReference type="NCBIfam" id="TIGR01988">
    <property type="entry name" value="Ubi-OHases"/>
    <property type="match status" value="1"/>
</dbReference>
<dbReference type="GO" id="GO:0006744">
    <property type="term" value="P:ubiquinone biosynthetic process"/>
    <property type="evidence" value="ECO:0007669"/>
    <property type="project" value="UniProtKB-UniPathway"/>
</dbReference>
<evidence type="ECO:0000256" key="6">
    <source>
        <dbReference type="ARBA" id="ARBA00023002"/>
    </source>
</evidence>
<dbReference type="PANTHER" id="PTHR43876">
    <property type="entry name" value="UBIQUINONE BIOSYNTHESIS MONOOXYGENASE COQ6, MITOCHONDRIAL"/>
    <property type="match status" value="1"/>
</dbReference>
<keyword evidence="7" id="KW-0503">Monooxygenase</keyword>
<dbReference type="Gene3D" id="3.50.50.60">
    <property type="entry name" value="FAD/NAD(P)-binding domain"/>
    <property type="match status" value="2"/>
</dbReference>
<evidence type="ECO:0000256" key="3">
    <source>
        <dbReference type="ARBA" id="ARBA00005349"/>
    </source>
</evidence>
<evidence type="ECO:0000256" key="7">
    <source>
        <dbReference type="ARBA" id="ARBA00023033"/>
    </source>
</evidence>
<dbReference type="PRINTS" id="PR00420">
    <property type="entry name" value="RNGMNOXGNASE"/>
</dbReference>
<dbReference type="InterPro" id="IPR002938">
    <property type="entry name" value="FAD-bd"/>
</dbReference>
<dbReference type="AlphaFoldDB" id="A0A2R4WNB0"/>
<comment type="pathway">
    <text evidence="2">Cofactor biosynthesis; ubiquinone biosynthesis.</text>
</comment>
<accession>A0A2R4WNB0</accession>
<dbReference type="UniPathway" id="UPA00232"/>
<keyword evidence="4" id="KW-0285">Flavoprotein</keyword>
<evidence type="ECO:0000256" key="2">
    <source>
        <dbReference type="ARBA" id="ARBA00004749"/>
    </source>
</evidence>
<evidence type="ECO:0000313" key="10">
    <source>
        <dbReference type="Proteomes" id="UP000244755"/>
    </source>
</evidence>
<keyword evidence="6" id="KW-0560">Oxidoreductase</keyword>
<feature type="domain" description="FAD-binding" evidence="8">
    <location>
        <begin position="58"/>
        <end position="377"/>
    </location>
</feature>
<evidence type="ECO:0000256" key="1">
    <source>
        <dbReference type="ARBA" id="ARBA00001974"/>
    </source>
</evidence>
<evidence type="ECO:0000259" key="8">
    <source>
        <dbReference type="Pfam" id="PF01494"/>
    </source>
</evidence>
<proteinExistence type="inferred from homology"/>
<dbReference type="InterPro" id="IPR036188">
    <property type="entry name" value="FAD/NAD-bd_sf"/>
</dbReference>
<gene>
    <name evidence="9" type="ORF">DA075_20730</name>
</gene>
<dbReference type="InterPro" id="IPR010971">
    <property type="entry name" value="UbiH/COQ6"/>
</dbReference>
<evidence type="ECO:0000313" key="9">
    <source>
        <dbReference type="EMBL" id="AWB23031.1"/>
    </source>
</evidence>
<dbReference type="InterPro" id="IPR051205">
    <property type="entry name" value="UbiH/COQ6_monooxygenase"/>
</dbReference>
<dbReference type="GO" id="GO:0004497">
    <property type="term" value="F:monooxygenase activity"/>
    <property type="evidence" value="ECO:0007669"/>
    <property type="project" value="UniProtKB-KW"/>
</dbReference>